<keyword evidence="3" id="KW-1185">Reference proteome</keyword>
<dbReference type="GO" id="GO:0005524">
    <property type="term" value="F:ATP binding"/>
    <property type="evidence" value="ECO:0007669"/>
    <property type="project" value="InterPro"/>
</dbReference>
<evidence type="ECO:0000313" key="3">
    <source>
        <dbReference type="Proteomes" id="UP000799291"/>
    </source>
</evidence>
<feature type="domain" description="Protein kinase" evidence="1">
    <location>
        <begin position="1"/>
        <end position="235"/>
    </location>
</feature>
<dbReference type="Gene3D" id="1.10.510.10">
    <property type="entry name" value="Transferase(Phosphotransferase) domain 1"/>
    <property type="match status" value="1"/>
</dbReference>
<dbReference type="OrthoDB" id="3729307at2759"/>
<name>A0A6G1IHZ6_9PLEO</name>
<proteinExistence type="predicted"/>
<dbReference type="AlphaFoldDB" id="A0A6G1IHZ6"/>
<dbReference type="GO" id="GO:0004672">
    <property type="term" value="F:protein kinase activity"/>
    <property type="evidence" value="ECO:0007669"/>
    <property type="project" value="InterPro"/>
</dbReference>
<gene>
    <name evidence="2" type="ORF">K458DRAFT_446862</name>
</gene>
<dbReference type="SUPFAM" id="SSF56112">
    <property type="entry name" value="Protein kinase-like (PK-like)"/>
    <property type="match status" value="1"/>
</dbReference>
<accession>A0A6G1IHZ6</accession>
<organism evidence="2 3">
    <name type="scientific">Lentithecium fluviatile CBS 122367</name>
    <dbReference type="NCBI Taxonomy" id="1168545"/>
    <lineage>
        <taxon>Eukaryota</taxon>
        <taxon>Fungi</taxon>
        <taxon>Dikarya</taxon>
        <taxon>Ascomycota</taxon>
        <taxon>Pezizomycotina</taxon>
        <taxon>Dothideomycetes</taxon>
        <taxon>Pleosporomycetidae</taxon>
        <taxon>Pleosporales</taxon>
        <taxon>Massarineae</taxon>
        <taxon>Lentitheciaceae</taxon>
        <taxon>Lentithecium</taxon>
    </lineage>
</organism>
<sequence>MHVESLPSKRLADHANEQKVFQILGNGPRIPYLIMCIHTVPNHTFLEYVPNGSLAELLGKYQKRNEAQVIAITQTIDHEDICRMVHGDIRPGNMLFSSTWNLRLSDLDRSIPVGDDLEAVSEPFGRLLSQADGEGAGTYGKAGVSTEAFAIGSIYYTLLRGHEPYEMEDWGRDSGVILVDKFQNREFQYNSLRELLAEFMDGVEEDEKVQDLEQGKMLQECISIAKSGFLDTLER</sequence>
<evidence type="ECO:0000259" key="1">
    <source>
        <dbReference type="PROSITE" id="PS50011"/>
    </source>
</evidence>
<reference evidence="2" key="1">
    <citation type="journal article" date="2020" name="Stud. Mycol.">
        <title>101 Dothideomycetes genomes: a test case for predicting lifestyles and emergence of pathogens.</title>
        <authorList>
            <person name="Haridas S."/>
            <person name="Albert R."/>
            <person name="Binder M."/>
            <person name="Bloem J."/>
            <person name="Labutti K."/>
            <person name="Salamov A."/>
            <person name="Andreopoulos B."/>
            <person name="Baker S."/>
            <person name="Barry K."/>
            <person name="Bills G."/>
            <person name="Bluhm B."/>
            <person name="Cannon C."/>
            <person name="Castanera R."/>
            <person name="Culley D."/>
            <person name="Daum C."/>
            <person name="Ezra D."/>
            <person name="Gonzalez J."/>
            <person name="Henrissat B."/>
            <person name="Kuo A."/>
            <person name="Liang C."/>
            <person name="Lipzen A."/>
            <person name="Lutzoni F."/>
            <person name="Magnuson J."/>
            <person name="Mondo S."/>
            <person name="Nolan M."/>
            <person name="Ohm R."/>
            <person name="Pangilinan J."/>
            <person name="Park H.-J."/>
            <person name="Ramirez L."/>
            <person name="Alfaro M."/>
            <person name="Sun H."/>
            <person name="Tritt A."/>
            <person name="Yoshinaga Y."/>
            <person name="Zwiers L.-H."/>
            <person name="Turgeon B."/>
            <person name="Goodwin S."/>
            <person name="Spatafora J."/>
            <person name="Crous P."/>
            <person name="Grigoriev I."/>
        </authorList>
    </citation>
    <scope>NUCLEOTIDE SEQUENCE</scope>
    <source>
        <strain evidence="2">CBS 122367</strain>
    </source>
</reference>
<dbReference type="PROSITE" id="PS50011">
    <property type="entry name" value="PROTEIN_KINASE_DOM"/>
    <property type="match status" value="1"/>
</dbReference>
<dbReference type="InterPro" id="IPR000719">
    <property type="entry name" value="Prot_kinase_dom"/>
</dbReference>
<dbReference type="Proteomes" id="UP000799291">
    <property type="component" value="Unassembled WGS sequence"/>
</dbReference>
<protein>
    <recommendedName>
        <fullName evidence="1">Protein kinase domain-containing protein</fullName>
    </recommendedName>
</protein>
<dbReference type="EMBL" id="MU005621">
    <property type="protein sequence ID" value="KAF2677519.1"/>
    <property type="molecule type" value="Genomic_DNA"/>
</dbReference>
<dbReference type="InterPro" id="IPR011009">
    <property type="entry name" value="Kinase-like_dom_sf"/>
</dbReference>
<evidence type="ECO:0000313" key="2">
    <source>
        <dbReference type="EMBL" id="KAF2677519.1"/>
    </source>
</evidence>